<dbReference type="InterPro" id="IPR050396">
    <property type="entry name" value="Glycosyltr_51/Transpeptidase"/>
</dbReference>
<keyword evidence="5" id="KW-0378">Hydrolase</keyword>
<comment type="catalytic activity">
    <reaction evidence="7">
        <text>Preferential cleavage: (Ac)2-L-Lys-D-Ala-|-D-Ala. Also transpeptidation of peptidyl-alanyl moieties that are N-acyl substituents of D-alanine.</text>
        <dbReference type="EC" id="3.4.16.4"/>
    </reaction>
</comment>
<accession>A0ABN3KPW0</accession>
<evidence type="ECO:0000313" key="13">
    <source>
        <dbReference type="EMBL" id="GAA2469269.1"/>
    </source>
</evidence>
<dbReference type="InterPro" id="IPR036950">
    <property type="entry name" value="PBP_transglycosylase"/>
</dbReference>
<evidence type="ECO:0000313" key="14">
    <source>
        <dbReference type="Proteomes" id="UP001501358"/>
    </source>
</evidence>
<dbReference type="InterPro" id="IPR023346">
    <property type="entry name" value="Lysozyme-like_dom_sf"/>
</dbReference>
<dbReference type="Pfam" id="PF00912">
    <property type="entry name" value="Transgly"/>
    <property type="match status" value="1"/>
</dbReference>
<keyword evidence="1" id="KW-0121">Carboxypeptidase</keyword>
<evidence type="ECO:0000256" key="6">
    <source>
        <dbReference type="ARBA" id="ARBA00023268"/>
    </source>
</evidence>
<keyword evidence="2" id="KW-0645">Protease</keyword>
<evidence type="ECO:0000256" key="3">
    <source>
        <dbReference type="ARBA" id="ARBA00022676"/>
    </source>
</evidence>
<keyword evidence="4" id="KW-0808">Transferase</keyword>
<dbReference type="InterPro" id="IPR001460">
    <property type="entry name" value="PCN-bd_Tpept"/>
</dbReference>
<evidence type="ECO:0000256" key="10">
    <source>
        <dbReference type="SAM" id="Phobius"/>
    </source>
</evidence>
<dbReference type="RefSeq" id="WP_269117909.1">
    <property type="nucleotide sequence ID" value="NZ_BAAATA010000001.1"/>
</dbReference>
<dbReference type="SUPFAM" id="SSF56601">
    <property type="entry name" value="beta-lactamase/transpeptidase-like"/>
    <property type="match status" value="1"/>
</dbReference>
<gene>
    <name evidence="13" type="ORF">GCM10010406_00730</name>
</gene>
<evidence type="ECO:0000256" key="7">
    <source>
        <dbReference type="ARBA" id="ARBA00034000"/>
    </source>
</evidence>
<keyword evidence="14" id="KW-1185">Reference proteome</keyword>
<keyword evidence="3" id="KW-0328">Glycosyltransferase</keyword>
<organism evidence="13 14">
    <name type="scientific">Streptomyces thermolineatus</name>
    <dbReference type="NCBI Taxonomy" id="44033"/>
    <lineage>
        <taxon>Bacteria</taxon>
        <taxon>Bacillati</taxon>
        <taxon>Actinomycetota</taxon>
        <taxon>Actinomycetes</taxon>
        <taxon>Kitasatosporales</taxon>
        <taxon>Streptomycetaceae</taxon>
        <taxon>Streptomyces</taxon>
    </lineage>
</organism>
<comment type="caution">
    <text evidence="13">The sequence shown here is derived from an EMBL/GenBank/DDBJ whole genome shotgun (WGS) entry which is preliminary data.</text>
</comment>
<dbReference type="EMBL" id="BAAATA010000001">
    <property type="protein sequence ID" value="GAA2469269.1"/>
    <property type="molecule type" value="Genomic_DNA"/>
</dbReference>
<dbReference type="PANTHER" id="PTHR32282">
    <property type="entry name" value="BINDING PROTEIN TRANSPEPTIDASE, PUTATIVE-RELATED"/>
    <property type="match status" value="1"/>
</dbReference>
<feature type="compositionally biased region" description="Gly residues" evidence="9">
    <location>
        <begin position="738"/>
        <end position="773"/>
    </location>
</feature>
<dbReference type="Gene3D" id="1.10.3810.10">
    <property type="entry name" value="Biosynthetic peptidoglycan transglycosylase-like"/>
    <property type="match status" value="1"/>
</dbReference>
<protein>
    <submittedName>
        <fullName evidence="13">Transglycosylase domain-containing protein</fullName>
    </submittedName>
</protein>
<feature type="compositionally biased region" description="Polar residues" evidence="9">
    <location>
        <begin position="413"/>
        <end position="427"/>
    </location>
</feature>
<evidence type="ECO:0000256" key="9">
    <source>
        <dbReference type="SAM" id="MobiDB-lite"/>
    </source>
</evidence>
<feature type="compositionally biased region" description="Low complexity" evidence="9">
    <location>
        <begin position="666"/>
        <end position="700"/>
    </location>
</feature>
<dbReference type="Proteomes" id="UP001501358">
    <property type="component" value="Unassembled WGS sequence"/>
</dbReference>
<dbReference type="SUPFAM" id="SSF53955">
    <property type="entry name" value="Lysozyme-like"/>
    <property type="match status" value="1"/>
</dbReference>
<feature type="compositionally biased region" description="Polar residues" evidence="9">
    <location>
        <begin position="1"/>
        <end position="10"/>
    </location>
</feature>
<feature type="region of interest" description="Disordered" evidence="9">
    <location>
        <begin position="413"/>
        <end position="446"/>
    </location>
</feature>
<proteinExistence type="predicted"/>
<feature type="region of interest" description="Disordered" evidence="9">
    <location>
        <begin position="662"/>
        <end position="786"/>
    </location>
</feature>
<feature type="domain" description="Penicillin-binding protein transpeptidase" evidence="11">
    <location>
        <begin position="363"/>
        <end position="619"/>
    </location>
</feature>
<name>A0ABN3KPW0_9ACTN</name>
<feature type="transmembrane region" description="Helical" evidence="10">
    <location>
        <begin position="38"/>
        <end position="64"/>
    </location>
</feature>
<evidence type="ECO:0000259" key="11">
    <source>
        <dbReference type="Pfam" id="PF00905"/>
    </source>
</evidence>
<keyword evidence="10" id="KW-1133">Transmembrane helix</keyword>
<evidence type="ECO:0000256" key="1">
    <source>
        <dbReference type="ARBA" id="ARBA00022645"/>
    </source>
</evidence>
<dbReference type="InterPro" id="IPR012338">
    <property type="entry name" value="Beta-lactam/transpept-like"/>
</dbReference>
<evidence type="ECO:0000256" key="4">
    <source>
        <dbReference type="ARBA" id="ARBA00022679"/>
    </source>
</evidence>
<keyword evidence="10" id="KW-0812">Transmembrane</keyword>
<evidence type="ECO:0000256" key="8">
    <source>
        <dbReference type="ARBA" id="ARBA00049902"/>
    </source>
</evidence>
<dbReference type="Gene3D" id="3.40.710.10">
    <property type="entry name" value="DD-peptidase/beta-lactamase superfamily"/>
    <property type="match status" value="1"/>
</dbReference>
<dbReference type="Pfam" id="PF00905">
    <property type="entry name" value="Transpeptidase"/>
    <property type="match status" value="1"/>
</dbReference>
<evidence type="ECO:0000256" key="5">
    <source>
        <dbReference type="ARBA" id="ARBA00022801"/>
    </source>
</evidence>
<dbReference type="PANTHER" id="PTHR32282:SF34">
    <property type="entry name" value="PENICILLIN-BINDING PROTEIN 1A"/>
    <property type="match status" value="1"/>
</dbReference>
<keyword evidence="10" id="KW-0472">Membrane</keyword>
<dbReference type="InterPro" id="IPR001264">
    <property type="entry name" value="Glyco_trans_51"/>
</dbReference>
<keyword evidence="6" id="KW-0511">Multifunctional enzyme</keyword>
<feature type="domain" description="Glycosyl transferase family 51" evidence="12">
    <location>
        <begin position="86"/>
        <end position="261"/>
    </location>
</feature>
<evidence type="ECO:0000259" key="12">
    <source>
        <dbReference type="Pfam" id="PF00912"/>
    </source>
</evidence>
<feature type="region of interest" description="Disordered" evidence="9">
    <location>
        <begin position="1"/>
        <end position="31"/>
    </location>
</feature>
<evidence type="ECO:0000256" key="2">
    <source>
        <dbReference type="ARBA" id="ARBA00022670"/>
    </source>
</evidence>
<sequence>MSDGSENSVARNEADGPDTPEEQHPPPRRRGLRRLLPSWRAVLGTLTCVLLLGLGAVFAGYLLVDIPSANASAVAQGNVYLYSDGSQLARTGTYNRENVRLDQVSLEAQHAVLAAEDRDFYTEAAIDPGALVRAAWNTVTGKGRQGGSTITQQYVKNYYLGQEQTVARKVQELFIAVKLDRRETKDEILEGYLNTSYFGRRSYGIQAAAHAYYGKDAAELTTAEGAYLASLLQQPSAYDVVANPQNKDKAVARWNYALDGMVKEGWLEQSEREAMEFPEPRRNRASSSMSGQRGYLVEAVNAYMFEHGILDEQTLESGGFRITTTIDRKKNEALVETVEDVLLDKLDPKARKVDSYVRAGAASVDPATGKVVAMYGGRDFTEQYVNNATRHDYQVGSTFKPFVLAAAVHNGSTTQDGRPITPNTVYDGTNKRPVQPGGYVTENQDNRSYGNITVTEAANKSVNTVFAQMGQDVGPDKVVDTAVALGLPEDTPDLAPVSSVPLGVAGASVTDMAGAYAALANHGERTETWMVQKVTRGDEELDLPEHEPRQAVSRKAADTTTSVLRSVVSGAGGTGAAAQALGRPAAGKTGTAEEDTAAWFAGYTPQLATVVSIMGQDPDGSHKSLYGATGLARINGGGYPAQIWAGYMTEALRGEPVEDFDLDVVSGPTEAPSGTPSPSGSSSPTETEPIDTPTEPTDPGTEPEEPEDPGTPSDWPSIPVPPWPGDPGGADGDADNGGSTGGRPGGGTGGDGGPGGDPGGDVSGADGGSGGTDVGTLAEPYGAAVA</sequence>
<comment type="catalytic activity">
    <reaction evidence="8">
        <text>[GlcNAc-(1-&gt;4)-Mur2Ac(oyl-L-Ala-gamma-D-Glu-L-Lys-D-Ala-D-Ala)](n)-di-trans,octa-cis-undecaprenyl diphosphate + beta-D-GlcNAc-(1-&gt;4)-Mur2Ac(oyl-L-Ala-gamma-D-Glu-L-Lys-D-Ala-D-Ala)-di-trans,octa-cis-undecaprenyl diphosphate = [GlcNAc-(1-&gt;4)-Mur2Ac(oyl-L-Ala-gamma-D-Glu-L-Lys-D-Ala-D-Ala)](n+1)-di-trans,octa-cis-undecaprenyl diphosphate + di-trans,octa-cis-undecaprenyl diphosphate + H(+)</text>
        <dbReference type="Rhea" id="RHEA:23708"/>
        <dbReference type="Rhea" id="RHEA-COMP:9602"/>
        <dbReference type="Rhea" id="RHEA-COMP:9603"/>
        <dbReference type="ChEBI" id="CHEBI:15378"/>
        <dbReference type="ChEBI" id="CHEBI:58405"/>
        <dbReference type="ChEBI" id="CHEBI:60033"/>
        <dbReference type="ChEBI" id="CHEBI:78435"/>
        <dbReference type="EC" id="2.4.99.28"/>
    </reaction>
</comment>
<reference evidence="13 14" key="1">
    <citation type="journal article" date="2019" name="Int. J. Syst. Evol. Microbiol.">
        <title>The Global Catalogue of Microorganisms (GCM) 10K type strain sequencing project: providing services to taxonomists for standard genome sequencing and annotation.</title>
        <authorList>
            <consortium name="The Broad Institute Genomics Platform"/>
            <consortium name="The Broad Institute Genome Sequencing Center for Infectious Disease"/>
            <person name="Wu L."/>
            <person name="Ma J."/>
        </authorList>
    </citation>
    <scope>NUCLEOTIDE SEQUENCE [LARGE SCALE GENOMIC DNA]</scope>
    <source>
        <strain evidence="13 14">JCM 6307</strain>
    </source>
</reference>